<keyword evidence="1" id="KW-0472">Membrane</keyword>
<dbReference type="Proteomes" id="UP001163823">
    <property type="component" value="Chromosome 14"/>
</dbReference>
<protein>
    <submittedName>
        <fullName evidence="2">GPI-GlcNAc transferase complex PIG-H component</fullName>
    </submittedName>
</protein>
<sequence length="123" mass="13900">MFLAAMASGAVSNKEGLRRNYWTSSILILMRMVNSSISNGRYTYLHDQNYPYEAIDMHHIIVSRSGAKSFFVYTIMLLVLACGVYLYLLKNLQPPVKILVPVWKGLCASTDSKEKLETCTVDN</sequence>
<keyword evidence="3" id="KW-1185">Reference proteome</keyword>
<keyword evidence="2" id="KW-0808">Transferase</keyword>
<keyword evidence="1" id="KW-1133">Transmembrane helix</keyword>
<accession>A0AAD7KQS4</accession>
<reference evidence="2" key="1">
    <citation type="journal article" date="2023" name="Science">
        <title>Elucidation of the pathway for biosynthesis of saponin adjuvants from the soapbark tree.</title>
        <authorList>
            <person name="Reed J."/>
            <person name="Orme A."/>
            <person name="El-Demerdash A."/>
            <person name="Owen C."/>
            <person name="Martin L.B.B."/>
            <person name="Misra R.C."/>
            <person name="Kikuchi S."/>
            <person name="Rejzek M."/>
            <person name="Martin A.C."/>
            <person name="Harkess A."/>
            <person name="Leebens-Mack J."/>
            <person name="Louveau T."/>
            <person name="Stephenson M.J."/>
            <person name="Osbourn A."/>
        </authorList>
    </citation>
    <scope>NUCLEOTIDE SEQUENCE</scope>
    <source>
        <strain evidence="2">S10</strain>
    </source>
</reference>
<dbReference type="InterPro" id="IPR044215">
    <property type="entry name" value="PIG-H"/>
</dbReference>
<evidence type="ECO:0000256" key="1">
    <source>
        <dbReference type="SAM" id="Phobius"/>
    </source>
</evidence>
<evidence type="ECO:0000313" key="3">
    <source>
        <dbReference type="Proteomes" id="UP001163823"/>
    </source>
</evidence>
<dbReference type="GO" id="GO:0016740">
    <property type="term" value="F:transferase activity"/>
    <property type="evidence" value="ECO:0007669"/>
    <property type="project" value="UniProtKB-KW"/>
</dbReference>
<dbReference type="KEGG" id="qsa:O6P43_033510"/>
<dbReference type="GO" id="GO:0006506">
    <property type="term" value="P:GPI anchor biosynthetic process"/>
    <property type="evidence" value="ECO:0007669"/>
    <property type="project" value="InterPro"/>
</dbReference>
<dbReference type="PANTHER" id="PTHR15231:SF1">
    <property type="entry name" value="PHOSPHATIDYLINOSITOL N-ACETYLGLUCOSAMINYLTRANSFERASE SUBUNIT H"/>
    <property type="match status" value="1"/>
</dbReference>
<organism evidence="2 3">
    <name type="scientific">Quillaja saponaria</name>
    <name type="common">Soap bark tree</name>
    <dbReference type="NCBI Taxonomy" id="32244"/>
    <lineage>
        <taxon>Eukaryota</taxon>
        <taxon>Viridiplantae</taxon>
        <taxon>Streptophyta</taxon>
        <taxon>Embryophyta</taxon>
        <taxon>Tracheophyta</taxon>
        <taxon>Spermatophyta</taxon>
        <taxon>Magnoliopsida</taxon>
        <taxon>eudicotyledons</taxon>
        <taxon>Gunneridae</taxon>
        <taxon>Pentapetalae</taxon>
        <taxon>rosids</taxon>
        <taxon>fabids</taxon>
        <taxon>Fabales</taxon>
        <taxon>Quillajaceae</taxon>
        <taxon>Quillaja</taxon>
    </lineage>
</organism>
<evidence type="ECO:0000313" key="2">
    <source>
        <dbReference type="EMBL" id="KAJ7944048.1"/>
    </source>
</evidence>
<keyword evidence="1" id="KW-0812">Transmembrane</keyword>
<name>A0AAD7KQS4_QUISA</name>
<dbReference type="GO" id="GO:0000506">
    <property type="term" value="C:glycosylphosphatidylinositol-N-acetylglucosaminyltransferase (GPI-GnT) complex"/>
    <property type="evidence" value="ECO:0007669"/>
    <property type="project" value="InterPro"/>
</dbReference>
<dbReference type="AlphaFoldDB" id="A0AAD7KQS4"/>
<gene>
    <name evidence="2" type="ORF">O6P43_033510</name>
</gene>
<dbReference type="PANTHER" id="PTHR15231">
    <property type="entry name" value="PHOSPHATIDYLINOSITOL N-ACETYLGLUCOSAMINYLTRANSFERASE SUBUNIT H"/>
    <property type="match status" value="1"/>
</dbReference>
<dbReference type="EMBL" id="JARAOO010000014">
    <property type="protein sequence ID" value="KAJ7944048.1"/>
    <property type="molecule type" value="Genomic_DNA"/>
</dbReference>
<comment type="caution">
    <text evidence="2">The sequence shown here is derived from an EMBL/GenBank/DDBJ whole genome shotgun (WGS) entry which is preliminary data.</text>
</comment>
<proteinExistence type="predicted"/>
<feature type="transmembrane region" description="Helical" evidence="1">
    <location>
        <begin position="70"/>
        <end position="89"/>
    </location>
</feature>